<accession>A0ABN9RPD5</accession>
<gene>
    <name evidence="1" type="ORF">PCOR1329_LOCUS21899</name>
</gene>
<protein>
    <submittedName>
        <fullName evidence="1">Uncharacterized protein</fullName>
    </submittedName>
</protein>
<name>A0ABN9RPD5_9DINO</name>
<feature type="non-terminal residue" evidence="1">
    <location>
        <position position="1"/>
    </location>
</feature>
<reference evidence="1" key="1">
    <citation type="submission" date="2023-10" db="EMBL/GenBank/DDBJ databases">
        <authorList>
            <person name="Chen Y."/>
            <person name="Shah S."/>
            <person name="Dougan E. K."/>
            <person name="Thang M."/>
            <person name="Chan C."/>
        </authorList>
    </citation>
    <scope>NUCLEOTIDE SEQUENCE [LARGE SCALE GENOMIC DNA]</scope>
</reference>
<feature type="non-terminal residue" evidence="1">
    <location>
        <position position="166"/>
    </location>
</feature>
<organism evidence="1 2">
    <name type="scientific">Prorocentrum cordatum</name>
    <dbReference type="NCBI Taxonomy" id="2364126"/>
    <lineage>
        <taxon>Eukaryota</taxon>
        <taxon>Sar</taxon>
        <taxon>Alveolata</taxon>
        <taxon>Dinophyceae</taxon>
        <taxon>Prorocentrales</taxon>
        <taxon>Prorocentraceae</taxon>
        <taxon>Prorocentrum</taxon>
    </lineage>
</organism>
<keyword evidence="2" id="KW-1185">Reference proteome</keyword>
<dbReference type="EMBL" id="CAUYUJ010007256">
    <property type="protein sequence ID" value="CAK0820088.1"/>
    <property type="molecule type" value="Genomic_DNA"/>
</dbReference>
<sequence>RRTRRPPPASEAAAATEADMMMVDPRGDRLLLRTRQEVTEAYPYPMMPTHFLDRDPENARFKEGNFLNFNCAKCPRPTMRWGQAQPSWTYWALPFLGRWLAAKIDGREEMGVPTAGIQEDEDLLNVALWKEGATKAWCMWQKGGAEFVWLNYLKEHAPGPVPHYKD</sequence>
<proteinExistence type="predicted"/>
<evidence type="ECO:0000313" key="1">
    <source>
        <dbReference type="EMBL" id="CAK0820088.1"/>
    </source>
</evidence>
<comment type="caution">
    <text evidence="1">The sequence shown here is derived from an EMBL/GenBank/DDBJ whole genome shotgun (WGS) entry which is preliminary data.</text>
</comment>
<dbReference type="Proteomes" id="UP001189429">
    <property type="component" value="Unassembled WGS sequence"/>
</dbReference>
<evidence type="ECO:0000313" key="2">
    <source>
        <dbReference type="Proteomes" id="UP001189429"/>
    </source>
</evidence>